<evidence type="ECO:0000256" key="1">
    <source>
        <dbReference type="SAM" id="Phobius"/>
    </source>
</evidence>
<keyword evidence="3" id="KW-1185">Reference proteome</keyword>
<keyword evidence="1" id="KW-1133">Transmembrane helix</keyword>
<organism evidence="2 3">
    <name type="scientific">Nesidiocoris tenuis</name>
    <dbReference type="NCBI Taxonomy" id="355587"/>
    <lineage>
        <taxon>Eukaryota</taxon>
        <taxon>Metazoa</taxon>
        <taxon>Ecdysozoa</taxon>
        <taxon>Arthropoda</taxon>
        <taxon>Hexapoda</taxon>
        <taxon>Insecta</taxon>
        <taxon>Pterygota</taxon>
        <taxon>Neoptera</taxon>
        <taxon>Paraneoptera</taxon>
        <taxon>Hemiptera</taxon>
        <taxon>Heteroptera</taxon>
        <taxon>Panheteroptera</taxon>
        <taxon>Cimicomorpha</taxon>
        <taxon>Miridae</taxon>
        <taxon>Dicyphina</taxon>
        <taxon>Nesidiocoris</taxon>
    </lineage>
</organism>
<dbReference type="EMBL" id="CADCXU010005164">
    <property type="protein sequence ID" value="CAA9996889.1"/>
    <property type="molecule type" value="Genomic_DNA"/>
</dbReference>
<dbReference type="PROSITE" id="PS51257">
    <property type="entry name" value="PROKAR_LIPOPROTEIN"/>
    <property type="match status" value="1"/>
</dbReference>
<gene>
    <name evidence="2" type="ORF">NTEN_LOCUS3286</name>
</gene>
<reference evidence="2 3" key="1">
    <citation type="submission" date="2020-02" db="EMBL/GenBank/DDBJ databases">
        <authorList>
            <person name="Ferguson B K."/>
        </authorList>
    </citation>
    <scope>NUCLEOTIDE SEQUENCE [LARGE SCALE GENOMIC DNA]</scope>
</reference>
<name>A0A6H5G4P6_9HEMI</name>
<evidence type="ECO:0000313" key="2">
    <source>
        <dbReference type="EMBL" id="CAA9996889.1"/>
    </source>
</evidence>
<proteinExistence type="predicted"/>
<dbReference type="Proteomes" id="UP000479000">
    <property type="component" value="Unassembled WGS sequence"/>
</dbReference>
<protein>
    <submittedName>
        <fullName evidence="2">Uncharacterized protein</fullName>
    </submittedName>
</protein>
<evidence type="ECO:0000313" key="3">
    <source>
        <dbReference type="Proteomes" id="UP000479000"/>
    </source>
</evidence>
<keyword evidence="1" id="KW-0812">Transmembrane</keyword>
<accession>A0A6H5G4P6</accession>
<keyword evidence="1" id="KW-0472">Membrane</keyword>
<feature type="non-terminal residue" evidence="2">
    <location>
        <position position="165"/>
    </location>
</feature>
<feature type="transmembrane region" description="Helical" evidence="1">
    <location>
        <begin position="6"/>
        <end position="30"/>
    </location>
</feature>
<dbReference type="AlphaFoldDB" id="A0A6H5G4P6"/>
<sequence>MREIGTIYYVAGAIPTMVGLVMVACSLLAVMSSAASDRLLGGGEREALEGSLLKLLGLPRRPPLLGIERIQGAYPSGDDIPVRTADGPVVGYRRSPTAGSVRPVGKHRSELQTFRVSNCFLGIPSGVLFMWLGSDDNWVSFGEIPYRVFNFPSLPEDNVYVCEFA</sequence>